<dbReference type="Gene3D" id="3.90.650.10">
    <property type="entry name" value="PurM-like C-terminal domain"/>
    <property type="match status" value="2"/>
</dbReference>
<dbReference type="PANTHER" id="PTHR10099">
    <property type="entry name" value="PHOSPHORIBOSYLFORMYLGLYCINAMIDINE SYNTHASE"/>
    <property type="match status" value="1"/>
</dbReference>
<keyword evidence="4" id="KW-1185">Reference proteome</keyword>
<gene>
    <name evidence="3" type="ORF">ZIOFF_064905</name>
</gene>
<evidence type="ECO:0000313" key="3">
    <source>
        <dbReference type="EMBL" id="KAG6475676.1"/>
    </source>
</evidence>
<comment type="caution">
    <text evidence="3">The sequence shown here is derived from an EMBL/GenBank/DDBJ whole genome shotgun (WGS) entry which is preliminary data.</text>
</comment>
<accession>A0A8J5EWH2</accession>
<dbReference type="InterPro" id="IPR036921">
    <property type="entry name" value="PurM-like_N_sf"/>
</dbReference>
<protein>
    <recommendedName>
        <fullName evidence="5">PurM-like C-terminal domain-containing protein</fullName>
    </recommendedName>
</protein>
<dbReference type="GO" id="GO:0006164">
    <property type="term" value="P:purine nucleotide biosynthetic process"/>
    <property type="evidence" value="ECO:0007669"/>
    <property type="project" value="TreeGrafter"/>
</dbReference>
<dbReference type="Proteomes" id="UP000734854">
    <property type="component" value="Unassembled WGS sequence"/>
</dbReference>
<evidence type="ECO:0000313" key="4">
    <source>
        <dbReference type="Proteomes" id="UP000734854"/>
    </source>
</evidence>
<dbReference type="SUPFAM" id="SSF55326">
    <property type="entry name" value="PurM N-terminal domain-like"/>
    <property type="match status" value="1"/>
</dbReference>
<dbReference type="AlphaFoldDB" id="A0A8J5EWH2"/>
<proteinExistence type="predicted"/>
<feature type="domain" description="PurM-like C-terminal" evidence="1">
    <location>
        <begin position="2"/>
        <end position="79"/>
    </location>
</feature>
<dbReference type="Pfam" id="PF02769">
    <property type="entry name" value="AIRS_C"/>
    <property type="match status" value="1"/>
</dbReference>
<organism evidence="3 4">
    <name type="scientific">Zingiber officinale</name>
    <name type="common">Ginger</name>
    <name type="synonym">Amomum zingiber</name>
    <dbReference type="NCBI Taxonomy" id="94328"/>
    <lineage>
        <taxon>Eukaryota</taxon>
        <taxon>Viridiplantae</taxon>
        <taxon>Streptophyta</taxon>
        <taxon>Embryophyta</taxon>
        <taxon>Tracheophyta</taxon>
        <taxon>Spermatophyta</taxon>
        <taxon>Magnoliopsida</taxon>
        <taxon>Liliopsida</taxon>
        <taxon>Zingiberales</taxon>
        <taxon>Zingiberaceae</taxon>
        <taxon>Zingiber</taxon>
    </lineage>
</organism>
<sequence>MGGGAASSMASGQNDAELDFNAVQRGDAEMAQKLYRVVRACVEMGDKNPIISIHDQGVGGNCNVVKEIIYPEGAEIDIRSIISDHTMCVTGLVAQQQTVGPLQLPLSDVAVISQKYMDFTGGACAIGEQPLKGNCGMQLNLSSKGHNLLQVLFAEELGLVLEVNSLNVDKVMQKLEAIGISSEIIGNVTSSPTIELSVDGIMQLKEQTSFLRDLWEETSST</sequence>
<dbReference type="Pfam" id="PF22689">
    <property type="entry name" value="FGAR-AT_PurM_N-like"/>
    <property type="match status" value="1"/>
</dbReference>
<dbReference type="GO" id="GO:0005737">
    <property type="term" value="C:cytoplasm"/>
    <property type="evidence" value="ECO:0007669"/>
    <property type="project" value="TreeGrafter"/>
</dbReference>
<dbReference type="EMBL" id="JACMSC010000018">
    <property type="protein sequence ID" value="KAG6475676.1"/>
    <property type="molecule type" value="Genomic_DNA"/>
</dbReference>
<dbReference type="InterPro" id="IPR036676">
    <property type="entry name" value="PurM-like_C_sf"/>
</dbReference>
<dbReference type="SUPFAM" id="SSF56042">
    <property type="entry name" value="PurM C-terminal domain-like"/>
    <property type="match status" value="2"/>
</dbReference>
<dbReference type="PANTHER" id="PTHR10099:SF1">
    <property type="entry name" value="PHOSPHORIBOSYLFORMYLGLYCINAMIDINE SYNTHASE"/>
    <property type="match status" value="1"/>
</dbReference>
<name>A0A8J5EWH2_ZINOF</name>
<feature type="domain" description="FGAR-AT PurM N-terminal-like" evidence="2">
    <location>
        <begin position="87"/>
        <end position="131"/>
    </location>
</feature>
<evidence type="ECO:0008006" key="5">
    <source>
        <dbReference type="Google" id="ProtNLM"/>
    </source>
</evidence>
<dbReference type="InterPro" id="IPR055181">
    <property type="entry name" value="FGAR-AT_PurM_N-like"/>
</dbReference>
<evidence type="ECO:0000259" key="2">
    <source>
        <dbReference type="Pfam" id="PF22689"/>
    </source>
</evidence>
<evidence type="ECO:0000259" key="1">
    <source>
        <dbReference type="Pfam" id="PF02769"/>
    </source>
</evidence>
<reference evidence="3 4" key="1">
    <citation type="submission" date="2020-08" db="EMBL/GenBank/DDBJ databases">
        <title>Plant Genome Project.</title>
        <authorList>
            <person name="Zhang R.-G."/>
        </authorList>
    </citation>
    <scope>NUCLEOTIDE SEQUENCE [LARGE SCALE GENOMIC DNA]</scope>
    <source>
        <tissue evidence="3">Rhizome</tissue>
    </source>
</reference>
<dbReference type="InterPro" id="IPR010918">
    <property type="entry name" value="PurM-like_C_dom"/>
</dbReference>
<dbReference type="GO" id="GO:0004642">
    <property type="term" value="F:phosphoribosylformylglycinamidine synthase activity"/>
    <property type="evidence" value="ECO:0007669"/>
    <property type="project" value="TreeGrafter"/>
</dbReference>